<evidence type="ECO:0000256" key="1">
    <source>
        <dbReference type="SAM" id="Phobius"/>
    </source>
</evidence>
<feature type="transmembrane region" description="Helical" evidence="1">
    <location>
        <begin position="90"/>
        <end position="108"/>
    </location>
</feature>
<feature type="transmembrane region" description="Helical" evidence="1">
    <location>
        <begin position="264"/>
        <end position="285"/>
    </location>
</feature>
<keyword evidence="1" id="KW-0472">Membrane</keyword>
<feature type="transmembrane region" description="Helical" evidence="1">
    <location>
        <begin position="240"/>
        <end position="258"/>
    </location>
</feature>
<dbReference type="RefSeq" id="WP_012810570.1">
    <property type="nucleotide sequence ID" value="NC_013205.1"/>
</dbReference>
<evidence type="ECO:0008006" key="4">
    <source>
        <dbReference type="Google" id="ProtNLM"/>
    </source>
</evidence>
<evidence type="ECO:0000313" key="2">
    <source>
        <dbReference type="EMBL" id="ACV58228.1"/>
    </source>
</evidence>
<keyword evidence="3" id="KW-1185">Reference proteome</keyword>
<sequence>MIWQLIGVLIGLSLLCFFMEADLRKAHQESLWMASIRERYRPVRRPIPALERLTYEMREGGVRPGILIAGTVIGFAVGAIVLSFAEKSVVFGILVSLAASVAVAVGWIRRRYRKQRRALFDAILREAMPIAITTLRATNRLEAAFEDVARIARDKRLKTEFDMLAKTWRGLRVTPEQALMLAASRWEIEEIVQLAKATEEATKYHADLAELWLKYREQIERDEDKRRKLRAKTLAGRRNGLIYAGIVVSMFGLAYPRVQRYMTPLAHIGFWVVLLIMLTCTWVIWRTGEVIEV</sequence>
<dbReference type="eggNOG" id="COG2064">
    <property type="taxonomic scope" value="Bacteria"/>
</dbReference>
<evidence type="ECO:0000313" key="3">
    <source>
        <dbReference type="Proteomes" id="UP000001917"/>
    </source>
</evidence>
<reference evidence="3" key="1">
    <citation type="submission" date="2009-09" db="EMBL/GenBank/DDBJ databases">
        <title>The complete chromosome of Alicyclobacillus acidocaldarius subsp. acidocaldarius DSM 446.</title>
        <authorList>
            <consortium name="US DOE Joint Genome Institute (JGI-PGF)"/>
            <person name="Lucas S."/>
            <person name="Copeland A."/>
            <person name="Lapidus A."/>
            <person name="Glavina del Rio T."/>
            <person name="Dalin E."/>
            <person name="Tice H."/>
            <person name="Bruce D."/>
            <person name="Goodwin L."/>
            <person name="Pitluck S."/>
            <person name="Kyrpides N."/>
            <person name="Mavromatis K."/>
            <person name="Ivanova N."/>
            <person name="Ovchinnikova G."/>
            <person name="Chertkov O."/>
            <person name="Sims D."/>
            <person name="Brettin T."/>
            <person name="Detter J.C."/>
            <person name="Han C."/>
            <person name="Larimer F."/>
            <person name="Land M."/>
            <person name="Hauser L."/>
            <person name="Markowitz V."/>
            <person name="Cheng J.-F."/>
            <person name="Hugenholtz P."/>
            <person name="Woyke T."/>
            <person name="Wu D."/>
            <person name="Pukall R."/>
            <person name="Klenk H.-P."/>
            <person name="Eisen J.A."/>
        </authorList>
    </citation>
    <scope>NUCLEOTIDE SEQUENCE [LARGE SCALE GENOMIC DNA]</scope>
    <source>
        <strain evidence="3">ATCC 27009 / DSM 446 / BCRC 14685 / JCM 5260 / KCTC 1825 / NBRC 15652 / NCIMB 11725 / NRRL B-14509 / 104-IA</strain>
    </source>
</reference>
<dbReference type="EMBL" id="CP001727">
    <property type="protein sequence ID" value="ACV58228.1"/>
    <property type="molecule type" value="Genomic_DNA"/>
</dbReference>
<dbReference type="KEGG" id="aac:Aaci_1197"/>
<dbReference type="HOGENOM" id="CLU_938885_0_0_9"/>
<proteinExistence type="predicted"/>
<dbReference type="Proteomes" id="UP000001917">
    <property type="component" value="Chromosome"/>
</dbReference>
<accession>C8WVV6</accession>
<keyword evidence="1" id="KW-1133">Transmembrane helix</keyword>
<reference evidence="2 3" key="2">
    <citation type="journal article" date="2010" name="Stand. Genomic Sci.">
        <title>Complete genome sequence of Alicyclobacillus acidocaldarius type strain (104-IA).</title>
        <authorList>
            <person name="Mavromatis K."/>
            <person name="Sikorski J."/>
            <person name="Lapidus A."/>
            <person name="Glavina Del Rio T."/>
            <person name="Copeland A."/>
            <person name="Tice H."/>
            <person name="Cheng J.F."/>
            <person name="Lucas S."/>
            <person name="Chen F."/>
            <person name="Nolan M."/>
            <person name="Bruce D."/>
            <person name="Goodwin L."/>
            <person name="Pitluck S."/>
            <person name="Ivanova N."/>
            <person name="Ovchinnikova G."/>
            <person name="Pati A."/>
            <person name="Chen A."/>
            <person name="Palaniappan K."/>
            <person name="Land M."/>
            <person name="Hauser L."/>
            <person name="Chang Y.J."/>
            <person name="Jeffries C.D."/>
            <person name="Chain P."/>
            <person name="Meincke L."/>
            <person name="Sims D."/>
            <person name="Chertkov O."/>
            <person name="Han C."/>
            <person name="Brettin T."/>
            <person name="Detter J.C."/>
            <person name="Wahrenburg C."/>
            <person name="Rohde M."/>
            <person name="Pukall R."/>
            <person name="Goker M."/>
            <person name="Bristow J."/>
            <person name="Eisen J.A."/>
            <person name="Markowitz V."/>
            <person name="Hugenholtz P."/>
            <person name="Klenk H.P."/>
            <person name="Kyrpides N.C."/>
        </authorList>
    </citation>
    <scope>NUCLEOTIDE SEQUENCE [LARGE SCALE GENOMIC DNA]</scope>
    <source>
        <strain evidence="3">ATCC 27009 / DSM 446 / BCRC 14685 / JCM 5260 / KCTC 1825 / NBRC 15652 / NCIMB 11725 / NRRL B-14509 / 104-IA</strain>
    </source>
</reference>
<dbReference type="PANTHER" id="PTHR35007">
    <property type="entry name" value="INTEGRAL MEMBRANE PROTEIN-RELATED"/>
    <property type="match status" value="1"/>
</dbReference>
<dbReference type="AlphaFoldDB" id="C8WVV6"/>
<organism evidence="2 3">
    <name type="scientific">Alicyclobacillus acidocaldarius subsp. acidocaldarius (strain ATCC 27009 / DSM 446 / BCRC 14685 / JCM 5260 / KCTC 1825 / NBRC 15652 / NCIMB 11725 / NRRL B-14509 / 104-IA)</name>
    <name type="common">Bacillus acidocaldarius</name>
    <dbReference type="NCBI Taxonomy" id="521098"/>
    <lineage>
        <taxon>Bacteria</taxon>
        <taxon>Bacillati</taxon>
        <taxon>Bacillota</taxon>
        <taxon>Bacilli</taxon>
        <taxon>Bacillales</taxon>
        <taxon>Alicyclobacillaceae</taxon>
        <taxon>Alicyclobacillus</taxon>
    </lineage>
</organism>
<name>C8WVV6_ALIAD</name>
<feature type="transmembrane region" description="Helical" evidence="1">
    <location>
        <begin position="65"/>
        <end position="84"/>
    </location>
</feature>
<dbReference type="PANTHER" id="PTHR35007:SF2">
    <property type="entry name" value="PILUS ASSEMBLE PROTEIN"/>
    <property type="match status" value="1"/>
</dbReference>
<keyword evidence="1" id="KW-0812">Transmembrane</keyword>
<gene>
    <name evidence="2" type="ordered locus">Aaci_1197</name>
</gene>
<dbReference type="STRING" id="521098.Aaci_1197"/>
<protein>
    <recommendedName>
        <fullName evidence="4">Type II secretion system protein GspF domain-containing protein</fullName>
    </recommendedName>
</protein>